<accession>A0A1X7M1S3</accession>
<proteinExistence type="predicted"/>
<evidence type="ECO:0000313" key="3">
    <source>
        <dbReference type="Proteomes" id="UP000193228"/>
    </source>
</evidence>
<keyword evidence="1" id="KW-0812">Transmembrane</keyword>
<dbReference type="AlphaFoldDB" id="A0A1X7M1S3"/>
<evidence type="ECO:0000256" key="1">
    <source>
        <dbReference type="SAM" id="Phobius"/>
    </source>
</evidence>
<sequence>MDLKDPRSLEGGTVYLEGAGGYLLGGNGSLMMLGISRTLLLMGIAKPDLIGMAVRSAPAVLTMAGVNEGLQNVAGIAFMLGQITYKGLYADDSN</sequence>
<reference evidence="3" key="1">
    <citation type="submission" date="2017-04" db="EMBL/GenBank/DDBJ databases">
        <authorList>
            <person name="Varghese N."/>
            <person name="Submissions S."/>
        </authorList>
    </citation>
    <scope>NUCLEOTIDE SEQUENCE [LARGE SCALE GENOMIC DNA]</scope>
    <source>
        <strain evidence="3">LMG 29540</strain>
    </source>
</reference>
<name>A0A1X7M1S3_9BURK</name>
<dbReference type="Proteomes" id="UP000193228">
    <property type="component" value="Unassembled WGS sequence"/>
</dbReference>
<protein>
    <submittedName>
        <fullName evidence="2">Uncharacterized protein</fullName>
    </submittedName>
</protein>
<keyword evidence="3" id="KW-1185">Reference proteome</keyword>
<gene>
    <name evidence="2" type="ORF">SAMN06265784_11547</name>
</gene>
<feature type="transmembrane region" description="Helical" evidence="1">
    <location>
        <begin position="20"/>
        <end position="45"/>
    </location>
</feature>
<keyword evidence="1" id="KW-0472">Membrane</keyword>
<keyword evidence="1" id="KW-1133">Transmembrane helix</keyword>
<evidence type="ECO:0000313" key="2">
    <source>
        <dbReference type="EMBL" id="SMG60075.1"/>
    </source>
</evidence>
<dbReference type="EMBL" id="FXAT01000015">
    <property type="protein sequence ID" value="SMG60075.1"/>
    <property type="molecule type" value="Genomic_DNA"/>
</dbReference>
<organism evidence="2 3">
    <name type="scientific">Paraburkholderia susongensis</name>
    <dbReference type="NCBI Taxonomy" id="1515439"/>
    <lineage>
        <taxon>Bacteria</taxon>
        <taxon>Pseudomonadati</taxon>
        <taxon>Pseudomonadota</taxon>
        <taxon>Betaproteobacteria</taxon>
        <taxon>Burkholderiales</taxon>
        <taxon>Burkholderiaceae</taxon>
        <taxon>Paraburkholderia</taxon>
    </lineage>
</organism>